<feature type="domain" description="TadE-like" evidence="2">
    <location>
        <begin position="9"/>
        <end position="51"/>
    </location>
</feature>
<organism evidence="3 4">
    <name type="scientific">Thalassotalea litorea</name>
    <dbReference type="NCBI Taxonomy" id="2020715"/>
    <lineage>
        <taxon>Bacteria</taxon>
        <taxon>Pseudomonadati</taxon>
        <taxon>Pseudomonadota</taxon>
        <taxon>Gammaproteobacteria</taxon>
        <taxon>Alteromonadales</taxon>
        <taxon>Colwelliaceae</taxon>
        <taxon>Thalassotalea</taxon>
    </lineage>
</organism>
<comment type="caution">
    <text evidence="3">The sequence shown here is derived from an EMBL/GenBank/DDBJ whole genome shotgun (WGS) entry which is preliminary data.</text>
</comment>
<keyword evidence="1" id="KW-0812">Transmembrane</keyword>
<accession>A0A5R9IH82</accession>
<name>A0A5R9IH82_9GAMM</name>
<reference evidence="3 4" key="1">
    <citation type="submission" date="2019-05" db="EMBL/GenBank/DDBJ databases">
        <title>Genome sequences of Thalassotalea litorea 1K03283.</title>
        <authorList>
            <person name="Zhang D."/>
        </authorList>
    </citation>
    <scope>NUCLEOTIDE SEQUENCE [LARGE SCALE GENOMIC DNA]</scope>
    <source>
        <strain evidence="3 4">MCCC 1K03283</strain>
    </source>
</reference>
<evidence type="ECO:0000256" key="1">
    <source>
        <dbReference type="SAM" id="Phobius"/>
    </source>
</evidence>
<keyword evidence="1" id="KW-0472">Membrane</keyword>
<dbReference type="Proteomes" id="UP000307790">
    <property type="component" value="Unassembled WGS sequence"/>
</dbReference>
<dbReference type="OrthoDB" id="7026216at2"/>
<dbReference type="EMBL" id="VCBC01000016">
    <property type="protein sequence ID" value="TLU61508.1"/>
    <property type="molecule type" value="Genomic_DNA"/>
</dbReference>
<gene>
    <name evidence="3" type="ORF">FE810_14645</name>
</gene>
<dbReference type="InterPro" id="IPR012495">
    <property type="entry name" value="TadE-like_dom"/>
</dbReference>
<evidence type="ECO:0000313" key="4">
    <source>
        <dbReference type="Proteomes" id="UP000307790"/>
    </source>
</evidence>
<dbReference type="AlphaFoldDB" id="A0A5R9IH82"/>
<keyword evidence="1" id="KW-1133">Transmembrane helix</keyword>
<feature type="transmembrane region" description="Helical" evidence="1">
    <location>
        <begin position="7"/>
        <end position="30"/>
    </location>
</feature>
<keyword evidence="4" id="KW-1185">Reference proteome</keyword>
<evidence type="ECO:0000313" key="3">
    <source>
        <dbReference type="EMBL" id="TLU61508.1"/>
    </source>
</evidence>
<proteinExistence type="predicted"/>
<dbReference type="Pfam" id="PF07811">
    <property type="entry name" value="TadE"/>
    <property type="match status" value="1"/>
</dbReference>
<evidence type="ECO:0000259" key="2">
    <source>
        <dbReference type="Pfam" id="PF07811"/>
    </source>
</evidence>
<protein>
    <submittedName>
        <fullName evidence="3">Pilus assembly protein</fullName>
    </submittedName>
</protein>
<sequence length="154" mass="16833">MQRRSKVFGLATIELTLVLPILLLLVFTVAEFGRLLYQYNALTKTVRDASRYLDIYATPGVSDVIDISNTLRTEVDNLVYYGATTNTGNEILPGLANSTTNVSVSGQFITLSVSYNFQPIFSTIIPDFGYGGGFNLSFPLVVSYTLKAQSGGIR</sequence>